<dbReference type="Pfam" id="PF00929">
    <property type="entry name" value="RNase_T"/>
    <property type="match status" value="1"/>
</dbReference>
<gene>
    <name evidence="5" type="ORF">COO92_02350</name>
</gene>
<evidence type="ECO:0000259" key="4">
    <source>
        <dbReference type="SMART" id="SM00479"/>
    </source>
</evidence>
<dbReference type="GO" id="GO:0008408">
    <property type="term" value="F:3'-5' exonuclease activity"/>
    <property type="evidence" value="ECO:0007669"/>
    <property type="project" value="TreeGrafter"/>
</dbReference>
<dbReference type="InterPro" id="IPR012337">
    <property type="entry name" value="RNaseH-like_sf"/>
</dbReference>
<dbReference type="SUPFAM" id="SSF53098">
    <property type="entry name" value="Ribonuclease H-like"/>
    <property type="match status" value="1"/>
</dbReference>
<dbReference type="InterPro" id="IPR013520">
    <property type="entry name" value="Ribonucl_H"/>
</dbReference>
<dbReference type="PANTHER" id="PTHR30231:SF4">
    <property type="entry name" value="PROTEIN NEN2"/>
    <property type="match status" value="1"/>
</dbReference>
<dbReference type="GO" id="GO:0005829">
    <property type="term" value="C:cytosol"/>
    <property type="evidence" value="ECO:0007669"/>
    <property type="project" value="TreeGrafter"/>
</dbReference>
<dbReference type="Gene3D" id="3.30.420.10">
    <property type="entry name" value="Ribonuclease H-like superfamily/Ribonuclease H"/>
    <property type="match status" value="1"/>
</dbReference>
<dbReference type="Proteomes" id="UP000233332">
    <property type="component" value="Unassembled WGS sequence"/>
</dbReference>
<comment type="caution">
    <text evidence="5">The sequence shown here is derived from an EMBL/GenBank/DDBJ whole genome shotgun (WGS) entry which is preliminary data.</text>
</comment>
<dbReference type="EMBL" id="NXGX01000001">
    <property type="protein sequence ID" value="PKR60223.1"/>
    <property type="molecule type" value="Genomic_DNA"/>
</dbReference>
<evidence type="ECO:0000256" key="1">
    <source>
        <dbReference type="ARBA" id="ARBA00022722"/>
    </source>
</evidence>
<organism evidence="5 6">
    <name type="scientific">Thalassospira lohafexi</name>
    <dbReference type="NCBI Taxonomy" id="744227"/>
    <lineage>
        <taxon>Bacteria</taxon>
        <taxon>Pseudomonadati</taxon>
        <taxon>Pseudomonadota</taxon>
        <taxon>Alphaproteobacteria</taxon>
        <taxon>Rhodospirillales</taxon>
        <taxon>Thalassospiraceae</taxon>
        <taxon>Thalassospira</taxon>
    </lineage>
</organism>
<reference evidence="5 6" key="1">
    <citation type="submission" date="2017-09" db="EMBL/GenBank/DDBJ databases">
        <title>Biodiversity and function of Thalassospira species in the particle-attached aromatic-hydrocarbon-degrading consortia from the surface seawater of the China South Sea.</title>
        <authorList>
            <person name="Dong C."/>
            <person name="Lai Q."/>
            <person name="Shao Z."/>
        </authorList>
    </citation>
    <scope>NUCLEOTIDE SEQUENCE [LARGE SCALE GENOMIC DNA]</scope>
    <source>
        <strain evidence="5 6">139Z-12</strain>
    </source>
</reference>
<evidence type="ECO:0000313" key="6">
    <source>
        <dbReference type="Proteomes" id="UP000233332"/>
    </source>
</evidence>
<dbReference type="RefSeq" id="WP_101299544.1">
    <property type="nucleotide sequence ID" value="NZ_NXGX01000001.1"/>
</dbReference>
<protein>
    <submittedName>
        <fullName evidence="5">DNA polymerase III subunit epsilon</fullName>
    </submittedName>
</protein>
<sequence length="229" mass="25508">MGLRQKITDSQFYRDLVQRRATGALRTYYDVPAADPTRPIMDTEFIALDLETTGLDPKRDEIVSLGWVIIRQLGVDFSSCEHILVRPTKELTESSVVVHRIFDSDVANAPNIKAALELLLPQMAGRVLISHHAPIELGFLGHACKRCFGAPLQIPTVDTLVLGLRDLHRQGQPFKSGALKLDNLRRSHNLPPFRPHNALSDAIAASGLFLAQVSKRDPKGVLELRRVLR</sequence>
<keyword evidence="2" id="KW-0378">Hydrolase</keyword>
<proteinExistence type="predicted"/>
<dbReference type="PANTHER" id="PTHR30231">
    <property type="entry name" value="DNA POLYMERASE III SUBUNIT EPSILON"/>
    <property type="match status" value="1"/>
</dbReference>
<accession>A0A2N3LBJ3</accession>
<feature type="domain" description="Exonuclease" evidence="4">
    <location>
        <begin position="44"/>
        <end position="218"/>
    </location>
</feature>
<keyword evidence="1" id="KW-0540">Nuclease</keyword>
<name>A0A2N3LBJ3_9PROT</name>
<dbReference type="AlphaFoldDB" id="A0A2N3LBJ3"/>
<evidence type="ECO:0000256" key="3">
    <source>
        <dbReference type="ARBA" id="ARBA00022839"/>
    </source>
</evidence>
<dbReference type="GO" id="GO:0003676">
    <property type="term" value="F:nucleic acid binding"/>
    <property type="evidence" value="ECO:0007669"/>
    <property type="project" value="InterPro"/>
</dbReference>
<dbReference type="InterPro" id="IPR036397">
    <property type="entry name" value="RNaseH_sf"/>
</dbReference>
<dbReference type="SMART" id="SM00479">
    <property type="entry name" value="EXOIII"/>
    <property type="match status" value="1"/>
</dbReference>
<evidence type="ECO:0000256" key="2">
    <source>
        <dbReference type="ARBA" id="ARBA00022801"/>
    </source>
</evidence>
<dbReference type="CDD" id="cd06127">
    <property type="entry name" value="DEDDh"/>
    <property type="match status" value="1"/>
</dbReference>
<dbReference type="GO" id="GO:0006259">
    <property type="term" value="P:DNA metabolic process"/>
    <property type="evidence" value="ECO:0007669"/>
    <property type="project" value="UniProtKB-ARBA"/>
</dbReference>
<keyword evidence="6" id="KW-1185">Reference proteome</keyword>
<evidence type="ECO:0000313" key="5">
    <source>
        <dbReference type="EMBL" id="PKR60223.1"/>
    </source>
</evidence>
<keyword evidence="3" id="KW-0269">Exonuclease</keyword>